<comment type="caution">
    <text evidence="9">The sequence shown here is derived from an EMBL/GenBank/DDBJ whole genome shotgun (WGS) entry which is preliminary data.</text>
</comment>
<dbReference type="GO" id="GO:0003677">
    <property type="term" value="F:DNA binding"/>
    <property type="evidence" value="ECO:0007669"/>
    <property type="project" value="UniProtKB-KW"/>
</dbReference>
<dbReference type="GO" id="GO:0003723">
    <property type="term" value="F:RNA binding"/>
    <property type="evidence" value="ECO:0007669"/>
    <property type="project" value="InterPro"/>
</dbReference>
<keyword evidence="6" id="KW-0539">Nucleus</keyword>
<keyword evidence="5" id="KW-0804">Transcription</keyword>
<dbReference type="GO" id="GO:0005634">
    <property type="term" value="C:nucleus"/>
    <property type="evidence" value="ECO:0007669"/>
    <property type="project" value="UniProtKB-SubCell"/>
</dbReference>
<evidence type="ECO:0000256" key="5">
    <source>
        <dbReference type="ARBA" id="ARBA00023163"/>
    </source>
</evidence>
<dbReference type="Proteomes" id="UP001046870">
    <property type="component" value="Chromosome 5"/>
</dbReference>
<dbReference type="EMBL" id="JAFDVH010000005">
    <property type="protein sequence ID" value="KAG7477951.1"/>
    <property type="molecule type" value="Genomic_DNA"/>
</dbReference>
<evidence type="ECO:0000256" key="6">
    <source>
        <dbReference type="ARBA" id="ARBA00023242"/>
    </source>
</evidence>
<organism evidence="9 10">
    <name type="scientific">Megalops atlanticus</name>
    <name type="common">Tarpon</name>
    <name type="synonym">Clupea gigantea</name>
    <dbReference type="NCBI Taxonomy" id="7932"/>
    <lineage>
        <taxon>Eukaryota</taxon>
        <taxon>Metazoa</taxon>
        <taxon>Chordata</taxon>
        <taxon>Craniata</taxon>
        <taxon>Vertebrata</taxon>
        <taxon>Euteleostomi</taxon>
        <taxon>Actinopterygii</taxon>
        <taxon>Neopterygii</taxon>
        <taxon>Teleostei</taxon>
        <taxon>Elopiformes</taxon>
        <taxon>Megalopidae</taxon>
        <taxon>Megalops</taxon>
    </lineage>
</organism>
<gene>
    <name evidence="9" type="ORF">MATL_G00075040</name>
</gene>
<feature type="compositionally biased region" description="Polar residues" evidence="7">
    <location>
        <begin position="353"/>
        <end position="371"/>
    </location>
</feature>
<evidence type="ECO:0000256" key="7">
    <source>
        <dbReference type="SAM" id="MobiDB-lite"/>
    </source>
</evidence>
<protein>
    <recommendedName>
        <fullName evidence="8">AXH domain-containing protein</fullName>
    </recommendedName>
</protein>
<dbReference type="PANTHER" id="PTHR13392">
    <property type="entry name" value="ATAXIN 1"/>
    <property type="match status" value="1"/>
</dbReference>
<dbReference type="Pfam" id="PF08517">
    <property type="entry name" value="AXH"/>
    <property type="match status" value="1"/>
</dbReference>
<evidence type="ECO:0000313" key="9">
    <source>
        <dbReference type="EMBL" id="KAG7477951.1"/>
    </source>
</evidence>
<feature type="region of interest" description="Disordered" evidence="7">
    <location>
        <begin position="521"/>
        <end position="572"/>
    </location>
</feature>
<feature type="compositionally biased region" description="Pro residues" evidence="7">
    <location>
        <begin position="385"/>
        <end position="397"/>
    </location>
</feature>
<feature type="region of interest" description="Disordered" evidence="7">
    <location>
        <begin position="345"/>
        <end position="403"/>
    </location>
</feature>
<keyword evidence="10" id="KW-1185">Reference proteome</keyword>
<feature type="region of interest" description="Disordered" evidence="7">
    <location>
        <begin position="258"/>
        <end position="294"/>
    </location>
</feature>
<comment type="subcellular location">
    <subcellularLocation>
        <location evidence="1">Nucleus</location>
    </subcellularLocation>
</comment>
<dbReference type="GO" id="GO:0000122">
    <property type="term" value="P:negative regulation of transcription by RNA polymerase II"/>
    <property type="evidence" value="ECO:0007669"/>
    <property type="project" value="TreeGrafter"/>
</dbReference>
<feature type="compositionally biased region" description="Basic and acidic residues" evidence="7">
    <location>
        <begin position="42"/>
        <end position="54"/>
    </location>
</feature>
<evidence type="ECO:0000313" key="10">
    <source>
        <dbReference type="Proteomes" id="UP001046870"/>
    </source>
</evidence>
<name>A0A9D3TF18_MEGAT</name>
<sequence length="572" mass="62993">MSSSPGQSKECLPPKKRESRQSSVEQCPTDTFKRPAPYGERTGGRRGEQHRESGEEVVSNSRYSKDLTPPLTPPLSSSAPPTPLPAPVPMFTLPWSMPYPGLTASPFLSDLRRDPRNPATWRGQGGRGADFGDSSWSSPLEIRHTSVPAPYRTHYPTDVFTCLPVGQRDYSSPVIAHPSLFSRPLQYPRDPTFHNRAGLSAKRPNGFDRTDGWYPHSARSSDSRGYGHQGHEKQETPCGNGKRGCLGYQSSLMRALSEEALDTPSASQGKDPRALPKTPPPSASGTRAVAYNLPGPPGQARMYYALTHTSAISQQRPLLDPHFSPPGLASLRDSEFSRLVESKDPEALKPLQQGPNEDLSPNDSQRFSSPSPGGYRQKAATPTRLNPPDPSPPPPGSPIVQPHFRRGSLIDLGGGRLKRVEDLQTEDFLLCPNPGPDVHLSTCTILLISPSPDSAFTHLQVLLPDHSTQELPEVLAEYPFFVRNRGWSSCCPQRTAQVYGLRCHQLRVGGKGFGPQYIHAKADEEKVPARSPPTPPKELPRTRKRRWSAPELRGEDTTPQELPHSSKHRRQQ</sequence>
<proteinExistence type="predicted"/>
<dbReference type="InterPro" id="IPR036096">
    <property type="entry name" value="Ataxin_AXH_dom_sf"/>
</dbReference>
<keyword evidence="2" id="KW-0678">Repressor</keyword>
<evidence type="ECO:0000256" key="4">
    <source>
        <dbReference type="ARBA" id="ARBA00023125"/>
    </source>
</evidence>
<evidence type="ECO:0000256" key="2">
    <source>
        <dbReference type="ARBA" id="ARBA00022491"/>
    </source>
</evidence>
<accession>A0A9D3TF18</accession>
<feature type="region of interest" description="Disordered" evidence="7">
    <location>
        <begin position="115"/>
        <end position="138"/>
    </location>
</feature>
<keyword evidence="3" id="KW-0805">Transcription regulation</keyword>
<evidence type="ECO:0000256" key="1">
    <source>
        <dbReference type="ARBA" id="ARBA00004123"/>
    </source>
</evidence>
<dbReference type="OrthoDB" id="10000452at2759"/>
<reference evidence="9" key="1">
    <citation type="submission" date="2021-01" db="EMBL/GenBank/DDBJ databases">
        <authorList>
            <person name="Zahm M."/>
            <person name="Roques C."/>
            <person name="Cabau C."/>
            <person name="Klopp C."/>
            <person name="Donnadieu C."/>
            <person name="Jouanno E."/>
            <person name="Lampietro C."/>
            <person name="Louis A."/>
            <person name="Herpin A."/>
            <person name="Echchiki A."/>
            <person name="Berthelot C."/>
            <person name="Parey E."/>
            <person name="Roest-Crollius H."/>
            <person name="Braasch I."/>
            <person name="Postlethwait J."/>
            <person name="Bobe J."/>
            <person name="Montfort J."/>
            <person name="Bouchez O."/>
            <person name="Begum T."/>
            <person name="Mejri S."/>
            <person name="Adams A."/>
            <person name="Chen W.-J."/>
            <person name="Guiguen Y."/>
        </authorList>
    </citation>
    <scope>NUCLEOTIDE SEQUENCE</scope>
    <source>
        <strain evidence="9">YG-15Mar2019-1</strain>
        <tissue evidence="9">Brain</tissue>
    </source>
</reference>
<feature type="domain" description="AXH" evidence="8">
    <location>
        <begin position="392"/>
        <end position="523"/>
    </location>
</feature>
<dbReference type="SUPFAM" id="SSF102031">
    <property type="entry name" value="AXH domain"/>
    <property type="match status" value="1"/>
</dbReference>
<dbReference type="AlphaFoldDB" id="A0A9D3TF18"/>
<evidence type="ECO:0000259" key="8">
    <source>
        <dbReference type="PROSITE" id="PS51148"/>
    </source>
</evidence>
<dbReference type="PANTHER" id="PTHR13392:SF14">
    <property type="entry name" value="ATAXIN-1-LIKE"/>
    <property type="match status" value="1"/>
</dbReference>
<keyword evidence="4" id="KW-0238">DNA-binding</keyword>
<evidence type="ECO:0000256" key="3">
    <source>
        <dbReference type="ARBA" id="ARBA00023015"/>
    </source>
</evidence>
<dbReference type="InterPro" id="IPR043404">
    <property type="entry name" value="ATAXIN1-like"/>
</dbReference>
<dbReference type="PROSITE" id="PS51148">
    <property type="entry name" value="AXH"/>
    <property type="match status" value="1"/>
</dbReference>
<dbReference type="GO" id="GO:0007399">
    <property type="term" value="P:nervous system development"/>
    <property type="evidence" value="ECO:0007669"/>
    <property type="project" value="TreeGrafter"/>
</dbReference>
<feature type="region of interest" description="Disordered" evidence="7">
    <location>
        <begin position="195"/>
        <end position="242"/>
    </location>
</feature>
<dbReference type="InterPro" id="IPR003652">
    <property type="entry name" value="Ataxin_AXH_dom"/>
</dbReference>
<feature type="region of interest" description="Disordered" evidence="7">
    <location>
        <begin position="1"/>
        <end position="83"/>
    </location>
</feature>
<dbReference type="SMART" id="SM00536">
    <property type="entry name" value="AXH"/>
    <property type="match status" value="1"/>
</dbReference>